<keyword evidence="3" id="KW-1185">Reference proteome</keyword>
<sequence length="92" mass="9930">MGGWCWVPFAGWIQFEEVASVPTTTPTAEDPIPIYIPSSVPTTIVTQLDGDSVLEAETETPSLRTQPAVPRFPSWLASSPPTRSPSFKDASP</sequence>
<comment type="caution">
    <text evidence="2">The sequence shown here is derived from an EMBL/GenBank/DDBJ whole genome shotgun (WGS) entry which is preliminary data.</text>
</comment>
<dbReference type="AlphaFoldDB" id="A0AA88DAK8"/>
<proteinExistence type="predicted"/>
<evidence type="ECO:0000313" key="2">
    <source>
        <dbReference type="EMBL" id="GMN48102.1"/>
    </source>
</evidence>
<name>A0AA88DAK8_FICCA</name>
<evidence type="ECO:0000313" key="3">
    <source>
        <dbReference type="Proteomes" id="UP001187192"/>
    </source>
</evidence>
<protein>
    <submittedName>
        <fullName evidence="2">Uncharacterized protein</fullName>
    </submittedName>
</protein>
<dbReference type="Proteomes" id="UP001187192">
    <property type="component" value="Unassembled WGS sequence"/>
</dbReference>
<feature type="region of interest" description="Disordered" evidence="1">
    <location>
        <begin position="55"/>
        <end position="92"/>
    </location>
</feature>
<evidence type="ECO:0000256" key="1">
    <source>
        <dbReference type="SAM" id="MobiDB-lite"/>
    </source>
</evidence>
<feature type="compositionally biased region" description="Polar residues" evidence="1">
    <location>
        <begin position="76"/>
        <end position="85"/>
    </location>
</feature>
<gene>
    <name evidence="2" type="ORF">TIFTF001_017283</name>
</gene>
<dbReference type="EMBL" id="BTGU01000027">
    <property type="protein sequence ID" value="GMN48102.1"/>
    <property type="molecule type" value="Genomic_DNA"/>
</dbReference>
<accession>A0AA88DAK8</accession>
<organism evidence="2 3">
    <name type="scientific">Ficus carica</name>
    <name type="common">Common fig</name>
    <dbReference type="NCBI Taxonomy" id="3494"/>
    <lineage>
        <taxon>Eukaryota</taxon>
        <taxon>Viridiplantae</taxon>
        <taxon>Streptophyta</taxon>
        <taxon>Embryophyta</taxon>
        <taxon>Tracheophyta</taxon>
        <taxon>Spermatophyta</taxon>
        <taxon>Magnoliopsida</taxon>
        <taxon>eudicotyledons</taxon>
        <taxon>Gunneridae</taxon>
        <taxon>Pentapetalae</taxon>
        <taxon>rosids</taxon>
        <taxon>fabids</taxon>
        <taxon>Rosales</taxon>
        <taxon>Moraceae</taxon>
        <taxon>Ficeae</taxon>
        <taxon>Ficus</taxon>
    </lineage>
</organism>
<reference evidence="2" key="1">
    <citation type="submission" date="2023-07" db="EMBL/GenBank/DDBJ databases">
        <title>draft genome sequence of fig (Ficus carica).</title>
        <authorList>
            <person name="Takahashi T."/>
            <person name="Nishimura K."/>
        </authorList>
    </citation>
    <scope>NUCLEOTIDE SEQUENCE</scope>
</reference>